<dbReference type="GO" id="GO:0006629">
    <property type="term" value="P:lipid metabolic process"/>
    <property type="evidence" value="ECO:0007669"/>
    <property type="project" value="InterPro"/>
</dbReference>
<dbReference type="Pfam" id="PF00487">
    <property type="entry name" value="FA_desaturase"/>
    <property type="match status" value="1"/>
</dbReference>
<accession>A0A7T8APG1</accession>
<dbReference type="GO" id="GO:0016020">
    <property type="term" value="C:membrane"/>
    <property type="evidence" value="ECO:0007669"/>
    <property type="project" value="TreeGrafter"/>
</dbReference>
<dbReference type="EMBL" id="CP060811">
    <property type="protein sequence ID" value="QQN86848.1"/>
    <property type="molecule type" value="Genomic_DNA"/>
</dbReference>
<evidence type="ECO:0000313" key="3">
    <source>
        <dbReference type="Proteomes" id="UP000596079"/>
    </source>
</evidence>
<name>A0A7T8APG1_9GAMM</name>
<evidence type="ECO:0000259" key="1">
    <source>
        <dbReference type="Pfam" id="PF00487"/>
    </source>
</evidence>
<organism evidence="2 3">
    <name type="scientific">Acinetobacter variabilis</name>
    <dbReference type="NCBI Taxonomy" id="70346"/>
    <lineage>
        <taxon>Bacteria</taxon>
        <taxon>Pseudomonadati</taxon>
        <taxon>Pseudomonadota</taxon>
        <taxon>Gammaproteobacteria</taxon>
        <taxon>Moraxellales</taxon>
        <taxon>Moraxellaceae</taxon>
        <taxon>Acinetobacter</taxon>
    </lineage>
</organism>
<dbReference type="GO" id="GO:0016717">
    <property type="term" value="F:oxidoreductase activity, acting on paired donors, with oxidation of a pair of donors resulting in the reduction of molecular oxygen to two molecules of water"/>
    <property type="evidence" value="ECO:0007669"/>
    <property type="project" value="TreeGrafter"/>
</dbReference>
<evidence type="ECO:0000313" key="2">
    <source>
        <dbReference type="EMBL" id="QQN86848.1"/>
    </source>
</evidence>
<sequence length="388" mass="45087">MNMQIDFKKHSKSQFLSPEQVEEFGAKVDAIRREVMEDLGEKDAEYIYKIRNFVRYSEIASRGMLMVAGWLPPVWLAGTGLLGISKIVENMELGHNVMHGQFDWMNDPSLNGSTYDWDTISTGDDWKYTHNYIHHTYTNIVGMDHDVGYGLIRVSESQPWELRFIWNIPLTIQLMVFFEWYVGVQRLHLEDVIAYKTKTWKQVWEEAAPLRKKMRRQVLKDYVFFPIIAGPNAIPVFTGNAVANVIRSLWASAVIFNGHFTEDAETFEMDNTDNETRAEWYLRQIRGSSNFSGANWLHILSGNLSHQIEHHLFPDMPANRYAEVAPKIKALCAEYGVHYNEASFMKQFSTVWVRLAKCSLPNEWNQQIAEKTHAVKSVFRYFKSKLVN</sequence>
<proteinExistence type="predicted"/>
<dbReference type="InterPro" id="IPR005804">
    <property type="entry name" value="FA_desaturase_dom"/>
</dbReference>
<dbReference type="InterPro" id="IPR012171">
    <property type="entry name" value="Fatty_acid_desaturase"/>
</dbReference>
<protein>
    <submittedName>
        <fullName evidence="2">Acyl-CoA desaturase</fullName>
    </submittedName>
</protein>
<gene>
    <name evidence="2" type="ORF">IAQ69_08080</name>
</gene>
<dbReference type="CDD" id="cd03506">
    <property type="entry name" value="Delta6-FADS-like"/>
    <property type="match status" value="1"/>
</dbReference>
<reference evidence="2 3" key="1">
    <citation type="submission" date="2020-08" db="EMBL/GenBank/DDBJ databases">
        <title>Emergence of ISAba1-mediated novel tet(X) in Acinetobacter variabilis from a chicken farm.</title>
        <authorList>
            <person name="Peng K."/>
            <person name="Li R."/>
        </authorList>
    </citation>
    <scope>NUCLEOTIDE SEQUENCE [LARGE SCALE GENOMIC DNA]</scope>
    <source>
        <strain evidence="2 3">XM9F202-2</strain>
    </source>
</reference>
<dbReference type="RefSeq" id="WP_180131722.1">
    <property type="nucleotide sequence ID" value="NZ_CP060811.1"/>
</dbReference>
<dbReference type="AlphaFoldDB" id="A0A7T8APG1"/>
<feature type="domain" description="Fatty acid desaturase" evidence="1">
    <location>
        <begin position="74"/>
        <end position="341"/>
    </location>
</feature>
<dbReference type="Proteomes" id="UP000596079">
    <property type="component" value="Chromosome"/>
</dbReference>
<dbReference type="PANTHER" id="PTHR19353">
    <property type="entry name" value="FATTY ACID DESATURASE 2"/>
    <property type="match status" value="1"/>
</dbReference>
<dbReference type="PANTHER" id="PTHR19353:SF84">
    <property type="entry name" value="ACYL-COA DELTA-9-DESATURASE, DESB"/>
    <property type="match status" value="1"/>
</dbReference>